<dbReference type="AlphaFoldDB" id="A0A6J0U7W1"/>
<feature type="binding site" evidence="6">
    <location>
        <position position="95"/>
    </location>
    <ligand>
        <name>Ca(2+)</name>
        <dbReference type="ChEBI" id="CHEBI:29108"/>
        <label>2</label>
    </ligand>
</feature>
<evidence type="ECO:0000313" key="10">
    <source>
        <dbReference type="RefSeq" id="XP_020655240.2"/>
    </source>
</evidence>
<dbReference type="SUPFAM" id="SSF47473">
    <property type="entry name" value="EF-hand"/>
    <property type="match status" value="1"/>
</dbReference>
<feature type="binding site" evidence="6">
    <location>
        <position position="97"/>
    </location>
    <ligand>
        <name>Ca(2+)</name>
        <dbReference type="ChEBI" id="CHEBI:29108"/>
        <label>2</label>
    </ligand>
</feature>
<dbReference type="InterPro" id="IPR008080">
    <property type="entry name" value="Parvalbumin"/>
</dbReference>
<evidence type="ECO:0000256" key="6">
    <source>
        <dbReference type="PIRSR" id="PIRSR608080-1"/>
    </source>
</evidence>
<accession>A0A6J0U7W1</accession>
<feature type="binding site" evidence="6">
    <location>
        <position position="63"/>
    </location>
    <ligand>
        <name>Ca(2+)</name>
        <dbReference type="ChEBI" id="CHEBI:29108"/>
        <label>1</label>
    </ligand>
</feature>
<dbReference type="GO" id="GO:0005737">
    <property type="term" value="C:cytoplasm"/>
    <property type="evidence" value="ECO:0007669"/>
    <property type="project" value="TreeGrafter"/>
</dbReference>
<evidence type="ECO:0000256" key="3">
    <source>
        <dbReference type="ARBA" id="ARBA00022837"/>
    </source>
</evidence>
<dbReference type="GO" id="GO:0005509">
    <property type="term" value="F:calcium ion binding"/>
    <property type="evidence" value="ECO:0007669"/>
    <property type="project" value="UniProtKB-UniRule"/>
</dbReference>
<keyword evidence="2 6" id="KW-0479">Metal-binding</keyword>
<dbReference type="Pfam" id="PF13499">
    <property type="entry name" value="EF-hand_7"/>
    <property type="match status" value="1"/>
</dbReference>
<keyword evidence="4" id="KW-0514">Muscle protein</keyword>
<evidence type="ECO:0000256" key="1">
    <source>
        <dbReference type="ARBA" id="ARBA00009753"/>
    </source>
</evidence>
<dbReference type="PRINTS" id="PR01697">
    <property type="entry name" value="PARVALBUMIN"/>
</dbReference>
<evidence type="ECO:0000313" key="9">
    <source>
        <dbReference type="Proteomes" id="UP001652642"/>
    </source>
</evidence>
<dbReference type="OrthoDB" id="26525at2759"/>
<sequence>MALAGILTDAEITAGLQCCQAPDSFNYKTFFAKSGLQDKPRDLWREVFAVLDQNKSGFIEEDELRNFLQNFSLSARRLTDEETKKFLAAGDIDGDGKLGMEEFTALLNP</sequence>
<comment type="similarity">
    <text evidence="1 7">Belongs to the parvalbumin family.</text>
</comment>
<dbReference type="InterPro" id="IPR002048">
    <property type="entry name" value="EF_hand_dom"/>
</dbReference>
<dbReference type="InterPro" id="IPR011992">
    <property type="entry name" value="EF-hand-dom_pair"/>
</dbReference>
<dbReference type="SMART" id="SM00054">
    <property type="entry name" value="EFh"/>
    <property type="match status" value="2"/>
</dbReference>
<dbReference type="PANTHER" id="PTHR11653:SF12">
    <property type="entry name" value="PARVALBUMIN"/>
    <property type="match status" value="1"/>
</dbReference>
<evidence type="ECO:0000256" key="7">
    <source>
        <dbReference type="RuleBase" id="RU368048"/>
    </source>
</evidence>
<dbReference type="GeneID" id="110082211"/>
<feature type="binding site" evidence="6">
    <location>
        <position position="58"/>
    </location>
    <ligand>
        <name>Ca(2+)</name>
        <dbReference type="ChEBI" id="CHEBI:29108"/>
        <label>1</label>
    </ligand>
</feature>
<evidence type="ECO:0000259" key="8">
    <source>
        <dbReference type="PROSITE" id="PS50222"/>
    </source>
</evidence>
<reference evidence="10" key="1">
    <citation type="submission" date="2025-08" db="UniProtKB">
        <authorList>
            <consortium name="RefSeq"/>
        </authorList>
    </citation>
    <scope>IDENTIFICATION</scope>
</reference>
<evidence type="ECO:0000256" key="2">
    <source>
        <dbReference type="ARBA" id="ARBA00022723"/>
    </source>
</evidence>
<comment type="function">
    <text evidence="5 7">In muscle, parvalbumin is thought to be involved in relaxation after contraction. It binds two calcium ions.</text>
</comment>
<protein>
    <recommendedName>
        <fullName evidence="7">Parvalbumin</fullName>
    </recommendedName>
</protein>
<dbReference type="PROSITE" id="PS00018">
    <property type="entry name" value="EF_HAND_1"/>
    <property type="match status" value="2"/>
</dbReference>
<keyword evidence="3 6" id="KW-0106">Calcium</keyword>
<dbReference type="InParanoid" id="A0A6J0U7W1"/>
<feature type="binding site" evidence="6">
    <location>
        <position position="56"/>
    </location>
    <ligand>
        <name>Ca(2+)</name>
        <dbReference type="ChEBI" id="CHEBI:29108"/>
        <label>1</label>
    </ligand>
</feature>
<feature type="binding site" evidence="6">
    <location>
        <position position="91"/>
    </location>
    <ligand>
        <name>Ca(2+)</name>
        <dbReference type="ChEBI" id="CHEBI:29108"/>
        <label>2</label>
    </ligand>
</feature>
<name>A0A6J0U7W1_9SAUR</name>
<feature type="domain" description="EF-hand" evidence="8">
    <location>
        <begin position="39"/>
        <end position="74"/>
    </location>
</feature>
<dbReference type="InterPro" id="IPR018247">
    <property type="entry name" value="EF_Hand_1_Ca_BS"/>
</dbReference>
<evidence type="ECO:0000256" key="5">
    <source>
        <dbReference type="ARBA" id="ARBA00025308"/>
    </source>
</evidence>
<proteinExistence type="inferred from homology"/>
<gene>
    <name evidence="10" type="primary">LOC110082211</name>
</gene>
<dbReference type="RefSeq" id="XP_020655240.2">
    <property type="nucleotide sequence ID" value="XM_020799581.2"/>
</dbReference>
<dbReference type="Proteomes" id="UP001652642">
    <property type="component" value="Chromosome 13"/>
</dbReference>
<dbReference type="CDD" id="cd16255">
    <property type="entry name" value="EFh_parvalbumin_beta"/>
    <property type="match status" value="1"/>
</dbReference>
<dbReference type="PROSITE" id="PS50222">
    <property type="entry name" value="EF_HAND_2"/>
    <property type="match status" value="1"/>
</dbReference>
<dbReference type="Gene3D" id="1.10.238.10">
    <property type="entry name" value="EF-hand"/>
    <property type="match status" value="1"/>
</dbReference>
<dbReference type="FunCoup" id="A0A6J0U7W1">
    <property type="interactions" value="1"/>
</dbReference>
<dbReference type="KEGG" id="pvt:110082211"/>
<feature type="binding site" evidence="6">
    <location>
        <position position="52"/>
    </location>
    <ligand>
        <name>Ca(2+)</name>
        <dbReference type="ChEBI" id="CHEBI:29108"/>
        <label>1</label>
    </ligand>
</feature>
<evidence type="ECO:0000256" key="4">
    <source>
        <dbReference type="ARBA" id="ARBA00023179"/>
    </source>
</evidence>
<keyword evidence="9" id="KW-1185">Reference proteome</keyword>
<feature type="binding site" evidence="6">
    <location>
        <position position="102"/>
    </location>
    <ligand>
        <name>Ca(2+)</name>
        <dbReference type="ChEBI" id="CHEBI:29108"/>
        <label>2</label>
    </ligand>
</feature>
<organism evidence="9 10">
    <name type="scientific">Pogona vitticeps</name>
    <name type="common">central bearded dragon</name>
    <dbReference type="NCBI Taxonomy" id="103695"/>
    <lineage>
        <taxon>Eukaryota</taxon>
        <taxon>Metazoa</taxon>
        <taxon>Chordata</taxon>
        <taxon>Craniata</taxon>
        <taxon>Vertebrata</taxon>
        <taxon>Euteleostomi</taxon>
        <taxon>Lepidosauria</taxon>
        <taxon>Squamata</taxon>
        <taxon>Bifurcata</taxon>
        <taxon>Unidentata</taxon>
        <taxon>Episquamata</taxon>
        <taxon>Toxicofera</taxon>
        <taxon>Iguania</taxon>
        <taxon>Acrodonta</taxon>
        <taxon>Agamidae</taxon>
        <taxon>Amphibolurinae</taxon>
        <taxon>Pogona</taxon>
    </lineage>
</organism>
<dbReference type="PANTHER" id="PTHR11653">
    <property type="entry name" value="PARVALBUMIN ALPHA"/>
    <property type="match status" value="1"/>
</dbReference>
<feature type="binding site" evidence="6">
    <location>
        <position position="93"/>
    </location>
    <ligand>
        <name>Ca(2+)</name>
        <dbReference type="ChEBI" id="CHEBI:29108"/>
        <label>2</label>
    </ligand>
</feature>